<evidence type="ECO:0000256" key="1">
    <source>
        <dbReference type="ARBA" id="ARBA00008361"/>
    </source>
</evidence>
<dbReference type="Proteomes" id="UP001203207">
    <property type="component" value="Unassembled WGS sequence"/>
</dbReference>
<keyword evidence="6" id="KW-1185">Reference proteome</keyword>
<reference evidence="5" key="2">
    <citation type="submission" date="2022-02" db="EMBL/GenBank/DDBJ databases">
        <authorList>
            <person name="Elcheninov A.G."/>
            <person name="Sorokin D.Y."/>
            <person name="Kublanov I.V."/>
        </authorList>
    </citation>
    <scope>NUCLEOTIDE SEQUENCE</scope>
    <source>
        <strain evidence="5">AArc-St2</strain>
    </source>
</reference>
<dbReference type="GO" id="GO:0008757">
    <property type="term" value="F:S-adenosylmethionine-dependent methyltransferase activity"/>
    <property type="evidence" value="ECO:0007669"/>
    <property type="project" value="InterPro"/>
</dbReference>
<dbReference type="AlphaFoldDB" id="A0AAE3FWM5"/>
<dbReference type="SUPFAM" id="SSF53335">
    <property type="entry name" value="S-adenosyl-L-methionine-dependent methyltransferases"/>
    <property type="match status" value="1"/>
</dbReference>
<keyword evidence="2 5" id="KW-0489">Methyltransferase</keyword>
<evidence type="ECO:0000256" key="3">
    <source>
        <dbReference type="ARBA" id="ARBA00022679"/>
    </source>
</evidence>
<evidence type="ECO:0000313" key="6">
    <source>
        <dbReference type="Proteomes" id="UP001203207"/>
    </source>
</evidence>
<protein>
    <submittedName>
        <fullName evidence="5">Methyltransferase domain-containing protein</fullName>
    </submittedName>
</protein>
<evidence type="ECO:0000313" key="5">
    <source>
        <dbReference type="EMBL" id="MCL9816290.1"/>
    </source>
</evidence>
<dbReference type="EMBL" id="JAKRVX010000002">
    <property type="protein sequence ID" value="MCL9816290.1"/>
    <property type="molecule type" value="Genomic_DNA"/>
</dbReference>
<gene>
    <name evidence="5" type="ORF">AArcSt2_04960</name>
</gene>
<comment type="caution">
    <text evidence="5">The sequence shown here is derived from an EMBL/GenBank/DDBJ whole genome shotgun (WGS) entry which is preliminary data.</text>
</comment>
<dbReference type="GO" id="GO:0032259">
    <property type="term" value="P:methylation"/>
    <property type="evidence" value="ECO:0007669"/>
    <property type="project" value="UniProtKB-KW"/>
</dbReference>
<name>A0AAE3FWM5_9EURY</name>
<dbReference type="RefSeq" id="WP_174654275.1">
    <property type="nucleotide sequence ID" value="NZ_JAKRVX010000002.1"/>
</dbReference>
<evidence type="ECO:0000259" key="4">
    <source>
        <dbReference type="Pfam" id="PF08241"/>
    </source>
</evidence>
<feature type="domain" description="Methyltransferase type 11" evidence="4">
    <location>
        <begin position="44"/>
        <end position="133"/>
    </location>
</feature>
<dbReference type="CDD" id="cd02440">
    <property type="entry name" value="AdoMet_MTases"/>
    <property type="match status" value="1"/>
</dbReference>
<sequence>MHGPGDIQFFTRFARLYDLVMPDADRTAISTGLQKAERPIDRLVDLGGGSGRATLAVKSEVSEPLVVDISIGMLSRARDRGFACALSDARRLPLPNASVDAVIIVDAFHHMPEQSMVLDECTRILRPGGVLVIREFDPSRALGWLIKTGERLFQMNSQFYKPDTLSQLVSDRGLTVSTRSDRLGYTLVGVLSTHN</sequence>
<reference evidence="5" key="1">
    <citation type="journal article" date="2022" name="Syst. Appl. Microbiol.">
        <title>Natronocalculus amylovorans gen. nov., sp. nov., and Natranaeroarchaeum aerophilus sp. nov., dominant culturable amylolytic natronoarchaea from hypersaline soda lakes in southwestern Siberia.</title>
        <authorList>
            <person name="Sorokin D.Y."/>
            <person name="Elcheninov A.G."/>
            <person name="Khizhniak T.V."/>
            <person name="Koenen M."/>
            <person name="Bale N.J."/>
            <person name="Damste J.S.S."/>
            <person name="Kublanov I.V."/>
        </authorList>
    </citation>
    <scope>NUCLEOTIDE SEQUENCE</scope>
    <source>
        <strain evidence="5">AArc-St2</strain>
    </source>
</reference>
<dbReference type="InterPro" id="IPR029063">
    <property type="entry name" value="SAM-dependent_MTases_sf"/>
</dbReference>
<proteinExistence type="inferred from homology"/>
<dbReference type="PANTHER" id="PTHR44942">
    <property type="entry name" value="METHYLTRANSF_11 DOMAIN-CONTAINING PROTEIN"/>
    <property type="match status" value="1"/>
</dbReference>
<comment type="similarity">
    <text evidence="1">Belongs to the methyltransferase superfamily.</text>
</comment>
<dbReference type="Pfam" id="PF08241">
    <property type="entry name" value="Methyltransf_11"/>
    <property type="match status" value="1"/>
</dbReference>
<accession>A0AAE3FWM5</accession>
<evidence type="ECO:0000256" key="2">
    <source>
        <dbReference type="ARBA" id="ARBA00022603"/>
    </source>
</evidence>
<dbReference type="PANTHER" id="PTHR44942:SF4">
    <property type="entry name" value="METHYLTRANSFERASE TYPE 11 DOMAIN-CONTAINING PROTEIN"/>
    <property type="match status" value="1"/>
</dbReference>
<dbReference type="InterPro" id="IPR051052">
    <property type="entry name" value="Diverse_substrate_MTase"/>
</dbReference>
<organism evidence="5 6">
    <name type="scientific">Natronocalculus amylovorans</name>
    <dbReference type="NCBI Taxonomy" id="2917812"/>
    <lineage>
        <taxon>Archaea</taxon>
        <taxon>Methanobacteriati</taxon>
        <taxon>Methanobacteriota</taxon>
        <taxon>Stenosarchaea group</taxon>
        <taxon>Halobacteria</taxon>
        <taxon>Halobacteriales</taxon>
        <taxon>Haloferacaceae</taxon>
        <taxon>Natronocalculus</taxon>
    </lineage>
</organism>
<dbReference type="Gene3D" id="3.40.50.150">
    <property type="entry name" value="Vaccinia Virus protein VP39"/>
    <property type="match status" value="1"/>
</dbReference>
<dbReference type="InterPro" id="IPR013216">
    <property type="entry name" value="Methyltransf_11"/>
</dbReference>
<keyword evidence="3" id="KW-0808">Transferase</keyword>